<evidence type="ECO:0000313" key="2">
    <source>
        <dbReference type="EMBL" id="JAD62578.1"/>
    </source>
</evidence>
<dbReference type="AlphaFoldDB" id="A0A0A9BKA6"/>
<dbReference type="EMBL" id="GBRH01235317">
    <property type="protein sequence ID" value="JAD62578.1"/>
    <property type="molecule type" value="Transcribed_RNA"/>
</dbReference>
<feature type="region of interest" description="Disordered" evidence="1">
    <location>
        <begin position="1"/>
        <end position="55"/>
    </location>
</feature>
<protein>
    <submittedName>
        <fullName evidence="2">Uncharacterized protein</fullName>
    </submittedName>
</protein>
<proteinExistence type="predicted"/>
<name>A0A0A9BKA6_ARUDO</name>
<reference evidence="2" key="1">
    <citation type="submission" date="2014-09" db="EMBL/GenBank/DDBJ databases">
        <authorList>
            <person name="Magalhaes I.L.F."/>
            <person name="Oliveira U."/>
            <person name="Santos F.R."/>
            <person name="Vidigal T.H.D.A."/>
            <person name="Brescovit A.D."/>
            <person name="Santos A.J."/>
        </authorList>
    </citation>
    <scope>NUCLEOTIDE SEQUENCE</scope>
    <source>
        <tissue evidence="2">Shoot tissue taken approximately 20 cm above the soil surface</tissue>
    </source>
</reference>
<evidence type="ECO:0000256" key="1">
    <source>
        <dbReference type="SAM" id="MobiDB-lite"/>
    </source>
</evidence>
<reference evidence="2" key="2">
    <citation type="journal article" date="2015" name="Data Brief">
        <title>Shoot transcriptome of the giant reed, Arundo donax.</title>
        <authorList>
            <person name="Barrero R.A."/>
            <person name="Guerrero F.D."/>
            <person name="Moolhuijzen P."/>
            <person name="Goolsby J.A."/>
            <person name="Tidwell J."/>
            <person name="Bellgard S.E."/>
            <person name="Bellgard M.I."/>
        </authorList>
    </citation>
    <scope>NUCLEOTIDE SEQUENCE</scope>
    <source>
        <tissue evidence="2">Shoot tissue taken approximately 20 cm above the soil surface</tissue>
    </source>
</reference>
<organism evidence="2">
    <name type="scientific">Arundo donax</name>
    <name type="common">Giant reed</name>
    <name type="synonym">Donax arundinaceus</name>
    <dbReference type="NCBI Taxonomy" id="35708"/>
    <lineage>
        <taxon>Eukaryota</taxon>
        <taxon>Viridiplantae</taxon>
        <taxon>Streptophyta</taxon>
        <taxon>Embryophyta</taxon>
        <taxon>Tracheophyta</taxon>
        <taxon>Spermatophyta</taxon>
        <taxon>Magnoliopsida</taxon>
        <taxon>Liliopsida</taxon>
        <taxon>Poales</taxon>
        <taxon>Poaceae</taxon>
        <taxon>PACMAD clade</taxon>
        <taxon>Arundinoideae</taxon>
        <taxon>Arundineae</taxon>
        <taxon>Arundo</taxon>
    </lineage>
</organism>
<sequence length="55" mass="5872">MMVSAARARPSWSMSASTRARFLSGESARGRRNSAAKSSVSRTVSIGYSRSSCIT</sequence>
<accession>A0A0A9BKA6</accession>
<feature type="compositionally biased region" description="Polar residues" evidence="1">
    <location>
        <begin position="35"/>
        <end position="55"/>
    </location>
</feature>